<gene>
    <name evidence="1" type="ORF">FG385_31685</name>
</gene>
<reference evidence="1 2" key="1">
    <citation type="submission" date="2019-06" db="EMBL/GenBank/DDBJ databases">
        <title>Amycolatopsis alkalitolerans sp. nov., isolated from Gastrodia elata Blume.</title>
        <authorList>
            <person name="Narsing Rao M.P."/>
            <person name="Li W.J."/>
        </authorList>
    </citation>
    <scope>NUCLEOTIDE SEQUENCE [LARGE SCALE GENOMIC DNA]</scope>
    <source>
        <strain evidence="1 2">SYSUP0005</strain>
    </source>
</reference>
<dbReference type="GO" id="GO:0052689">
    <property type="term" value="F:carboxylic ester hydrolase activity"/>
    <property type="evidence" value="ECO:0007669"/>
    <property type="project" value="TreeGrafter"/>
</dbReference>
<dbReference type="OrthoDB" id="9809549at2"/>
<organism evidence="1 2">
    <name type="scientific">Amycolatopsis alkalitolerans</name>
    <dbReference type="NCBI Taxonomy" id="2547244"/>
    <lineage>
        <taxon>Bacteria</taxon>
        <taxon>Bacillati</taxon>
        <taxon>Actinomycetota</taxon>
        <taxon>Actinomycetes</taxon>
        <taxon>Pseudonocardiales</taxon>
        <taxon>Pseudonocardiaceae</taxon>
        <taxon>Amycolatopsis</taxon>
    </lineage>
</organism>
<evidence type="ECO:0000313" key="1">
    <source>
        <dbReference type="EMBL" id="TNC20085.1"/>
    </source>
</evidence>
<sequence length="388" mass="41621">MRTIVKMARDRRFADVEARFAPELRAAVSAETLRVAWASEMSKNGPVTTIGEPRTEPGEAGLTRVSVPVNCERGGFTFVTSVDGEGLLHGLRLAPLVTASWAPPRYAKPRRFTEREVTVGGRPGALTLPRRRRAGVVLLGPGAVDRDETTGPNKPLKDLAWGLASRGIAVVRFDNVPTAATISEEYLPYTMDAARLLRPLVHNVFLVGHSLGGKAAPRVAAADPSIAGLVILAGDTQPMHRAAVRVARYLASVDPGNEAALAAVTKQAAVVEHGLTPATPATELPFGWPASYWLDLRDYDPVATAASLGKPTLILQGGRDYQVTVADDLPRWRTLADATIRVYEADDHLFFAGEGPSTPAGYQQPQHVDPAVIADIASWIRSRESTVP</sequence>
<evidence type="ECO:0000313" key="2">
    <source>
        <dbReference type="Proteomes" id="UP000305546"/>
    </source>
</evidence>
<protein>
    <recommendedName>
        <fullName evidence="3">Alpha/beta fold hydrolase</fullName>
    </recommendedName>
</protein>
<keyword evidence="2" id="KW-1185">Reference proteome</keyword>
<name>A0A5C4LRN8_9PSEU</name>
<proteinExistence type="predicted"/>
<dbReference type="Gene3D" id="3.40.50.1820">
    <property type="entry name" value="alpha/beta hydrolase"/>
    <property type="match status" value="1"/>
</dbReference>
<accession>A0A5C4LRN8</accession>
<dbReference type="InterPro" id="IPR029058">
    <property type="entry name" value="AB_hydrolase_fold"/>
</dbReference>
<dbReference type="InterPro" id="IPR053145">
    <property type="entry name" value="AB_hydrolase_Est10"/>
</dbReference>
<comment type="caution">
    <text evidence="1">The sequence shown here is derived from an EMBL/GenBank/DDBJ whole genome shotgun (WGS) entry which is preliminary data.</text>
</comment>
<dbReference type="PANTHER" id="PTHR43265">
    <property type="entry name" value="ESTERASE ESTD"/>
    <property type="match status" value="1"/>
</dbReference>
<dbReference type="AlphaFoldDB" id="A0A5C4LRN8"/>
<dbReference type="SUPFAM" id="SSF53474">
    <property type="entry name" value="alpha/beta-Hydrolases"/>
    <property type="match status" value="1"/>
</dbReference>
<dbReference type="EMBL" id="VDFW01000046">
    <property type="protein sequence ID" value="TNC20085.1"/>
    <property type="molecule type" value="Genomic_DNA"/>
</dbReference>
<dbReference type="Proteomes" id="UP000305546">
    <property type="component" value="Unassembled WGS sequence"/>
</dbReference>
<evidence type="ECO:0008006" key="3">
    <source>
        <dbReference type="Google" id="ProtNLM"/>
    </source>
</evidence>
<dbReference type="PANTHER" id="PTHR43265:SF1">
    <property type="entry name" value="ESTERASE ESTD"/>
    <property type="match status" value="1"/>
</dbReference>